<dbReference type="EnsemblMetazoa" id="CJA02949.1">
    <property type="protein sequence ID" value="CJA02949.1"/>
    <property type="gene ID" value="WBGene00122153"/>
</dbReference>
<feature type="compositionally biased region" description="Basic and acidic residues" evidence="1">
    <location>
        <begin position="122"/>
        <end position="132"/>
    </location>
</feature>
<evidence type="ECO:0000313" key="3">
    <source>
        <dbReference type="EnsemblMetazoa" id="CJA02949.1"/>
    </source>
</evidence>
<evidence type="ECO:0000256" key="1">
    <source>
        <dbReference type="SAM" id="MobiDB-lite"/>
    </source>
</evidence>
<feature type="compositionally biased region" description="Polar residues" evidence="1">
    <location>
        <begin position="149"/>
        <end position="173"/>
    </location>
</feature>
<accession>A0A8R1HNS9</accession>
<feature type="region of interest" description="Disordered" evidence="1">
    <location>
        <begin position="122"/>
        <end position="228"/>
    </location>
</feature>
<dbReference type="AlphaFoldDB" id="A0A8R1HNS9"/>
<organism evidence="3 4">
    <name type="scientific">Caenorhabditis japonica</name>
    <dbReference type="NCBI Taxonomy" id="281687"/>
    <lineage>
        <taxon>Eukaryota</taxon>
        <taxon>Metazoa</taxon>
        <taxon>Ecdysozoa</taxon>
        <taxon>Nematoda</taxon>
        <taxon>Chromadorea</taxon>
        <taxon>Rhabditida</taxon>
        <taxon>Rhabditina</taxon>
        <taxon>Rhabditomorpha</taxon>
        <taxon>Rhabditoidea</taxon>
        <taxon>Rhabditidae</taxon>
        <taxon>Peloderinae</taxon>
        <taxon>Caenorhabditis</taxon>
    </lineage>
</organism>
<keyword evidence="2" id="KW-0472">Membrane</keyword>
<evidence type="ECO:0000256" key="2">
    <source>
        <dbReference type="SAM" id="Phobius"/>
    </source>
</evidence>
<name>A0A8R1HNS9_CAEJA</name>
<feature type="compositionally biased region" description="Basic and acidic residues" evidence="1">
    <location>
        <begin position="216"/>
        <end position="228"/>
    </location>
</feature>
<feature type="transmembrane region" description="Helical" evidence="2">
    <location>
        <begin position="16"/>
        <end position="35"/>
    </location>
</feature>
<keyword evidence="2" id="KW-0812">Transmembrane</keyword>
<sequence>MLRMHKSMRTSTWPCYYVHVIPFYILVYCVFNRLATRKRKAAFTALPAALQISQCSSGRAQISGRSFACRLKTQYLGFVQPNNPKKLNQTRLISESIGLFEFLLLKTHKQIFQENRRYFSDQDQYRRPRQKTDQTMVEYWVPPDKSTGKKSTNGSNGQPTQPRKPNQVCPTTTSGGGGAGNGAAGGAGNGKRAMKIPKVKEPRGDNSSKKSSAGKEGAEKYIHKAELK</sequence>
<dbReference type="Proteomes" id="UP000005237">
    <property type="component" value="Unassembled WGS sequence"/>
</dbReference>
<keyword evidence="4" id="KW-1185">Reference proteome</keyword>
<protein>
    <submittedName>
        <fullName evidence="3">Uncharacterized protein</fullName>
    </submittedName>
</protein>
<reference evidence="3" key="2">
    <citation type="submission" date="2022-06" db="UniProtKB">
        <authorList>
            <consortium name="EnsemblMetazoa"/>
        </authorList>
    </citation>
    <scope>IDENTIFICATION</scope>
    <source>
        <strain evidence="3">DF5081</strain>
    </source>
</reference>
<proteinExistence type="predicted"/>
<reference evidence="4" key="1">
    <citation type="submission" date="2010-08" db="EMBL/GenBank/DDBJ databases">
        <authorList>
            <consortium name="Caenorhabditis japonica Sequencing Consortium"/>
            <person name="Wilson R.K."/>
        </authorList>
    </citation>
    <scope>NUCLEOTIDE SEQUENCE [LARGE SCALE GENOMIC DNA]</scope>
    <source>
        <strain evidence="4">DF5081</strain>
    </source>
</reference>
<keyword evidence="2" id="KW-1133">Transmembrane helix</keyword>
<feature type="compositionally biased region" description="Basic and acidic residues" evidence="1">
    <location>
        <begin position="198"/>
        <end position="208"/>
    </location>
</feature>
<feature type="compositionally biased region" description="Gly residues" evidence="1">
    <location>
        <begin position="174"/>
        <end position="189"/>
    </location>
</feature>
<evidence type="ECO:0000313" key="4">
    <source>
        <dbReference type="Proteomes" id="UP000005237"/>
    </source>
</evidence>